<dbReference type="EMBL" id="BLLK01000058">
    <property type="protein sequence ID" value="GFH57418.1"/>
    <property type="molecule type" value="Genomic_DNA"/>
</dbReference>
<sequence length="491" mass="55570">MNFTTGPLSTQTRPAPIPIPDYNMQDDQDEQEQPPSFFQNQAVFQAGVQQQAFGDVPMMNSAHVNFEPNMNSMSMTDSPMMNNHPVAMGQHINPQHLFQYQQPQPFTFNTMQPKQLYRNRSYATSESSFNTAPSNKSFLTYQKSLLGREIGQKRTLSNIEGDSIDATCSSFNSSINGKYIKRLCIREEKEEGYDHEFDQKSDECVVEHKEEEPYPMKLSIGAYAKEKEDGYIETEGYGDESEGYASEFASSTTGLSDCATTDSTSFIPLQGIQQRQGVEPQQSYELKRNFLRKRPRSFLSVDATAGSANTRLSSVGSSDVEFGSLYQNPMNPKVGIEINNDMIHQRPLKRLSTVSIEEMERADIQEEEERNAGQDIMQQQKLLEESHTHQEDIDQMGDEDVHDNEDMDAVDTYKPFNSMLGSLHLERERRAKEMNNLLMQKRKSLTLANNQATSGSMSSLTTFSTTTGGNQQNSRWKIPKQVHLQSHSNLG</sequence>
<dbReference type="AlphaFoldDB" id="A0AAD3D442"/>
<organism evidence="2 3">
    <name type="scientific">Chaetoceros tenuissimus</name>
    <dbReference type="NCBI Taxonomy" id="426638"/>
    <lineage>
        <taxon>Eukaryota</taxon>
        <taxon>Sar</taxon>
        <taxon>Stramenopiles</taxon>
        <taxon>Ochrophyta</taxon>
        <taxon>Bacillariophyta</taxon>
        <taxon>Coscinodiscophyceae</taxon>
        <taxon>Chaetocerotophycidae</taxon>
        <taxon>Chaetocerotales</taxon>
        <taxon>Chaetocerotaceae</taxon>
        <taxon>Chaetoceros</taxon>
    </lineage>
</organism>
<comment type="caution">
    <text evidence="2">The sequence shown here is derived from an EMBL/GenBank/DDBJ whole genome shotgun (WGS) entry which is preliminary data.</text>
</comment>
<accession>A0AAD3D442</accession>
<feature type="compositionally biased region" description="Low complexity" evidence="1">
    <location>
        <begin position="453"/>
        <end position="469"/>
    </location>
</feature>
<keyword evidence="3" id="KW-1185">Reference proteome</keyword>
<feature type="region of interest" description="Disordered" evidence="1">
    <location>
        <begin position="447"/>
        <end position="491"/>
    </location>
</feature>
<name>A0AAD3D442_9STRA</name>
<evidence type="ECO:0000313" key="3">
    <source>
        <dbReference type="Proteomes" id="UP001054902"/>
    </source>
</evidence>
<proteinExistence type="predicted"/>
<dbReference type="Proteomes" id="UP001054902">
    <property type="component" value="Unassembled WGS sequence"/>
</dbReference>
<evidence type="ECO:0000313" key="2">
    <source>
        <dbReference type="EMBL" id="GFH57418.1"/>
    </source>
</evidence>
<reference evidence="2 3" key="1">
    <citation type="journal article" date="2021" name="Sci. Rep.">
        <title>The genome of the diatom Chaetoceros tenuissimus carries an ancient integrated fragment of an extant virus.</title>
        <authorList>
            <person name="Hongo Y."/>
            <person name="Kimura K."/>
            <person name="Takaki Y."/>
            <person name="Yoshida Y."/>
            <person name="Baba S."/>
            <person name="Kobayashi G."/>
            <person name="Nagasaki K."/>
            <person name="Hano T."/>
            <person name="Tomaru Y."/>
        </authorList>
    </citation>
    <scope>NUCLEOTIDE SEQUENCE [LARGE SCALE GENOMIC DNA]</scope>
    <source>
        <strain evidence="2 3">NIES-3715</strain>
    </source>
</reference>
<feature type="compositionally biased region" description="Polar residues" evidence="1">
    <location>
        <begin position="1"/>
        <end position="13"/>
    </location>
</feature>
<evidence type="ECO:0000256" key="1">
    <source>
        <dbReference type="SAM" id="MobiDB-lite"/>
    </source>
</evidence>
<protein>
    <submittedName>
        <fullName evidence="2">Uncharacterized protein</fullName>
    </submittedName>
</protein>
<feature type="region of interest" description="Disordered" evidence="1">
    <location>
        <begin position="1"/>
        <end position="34"/>
    </location>
</feature>
<gene>
    <name evidence="2" type="ORF">CTEN210_13894</name>
</gene>